<dbReference type="Proteomes" id="UP000269374">
    <property type="component" value="Chromosome"/>
</dbReference>
<dbReference type="RefSeq" id="WP_120771232.1">
    <property type="nucleotide sequence ID" value="NZ_CP032627.1"/>
</dbReference>
<dbReference type="AlphaFoldDB" id="A0A387BBX8"/>
<feature type="coiled-coil region" evidence="1">
    <location>
        <begin position="340"/>
        <end position="374"/>
    </location>
</feature>
<gene>
    <name evidence="2" type="ORF">D7I46_01340</name>
</gene>
<feature type="coiled-coil region" evidence="1">
    <location>
        <begin position="213"/>
        <end position="308"/>
    </location>
</feature>
<name>A0A387BBX8_9LACT</name>
<protein>
    <submittedName>
        <fullName evidence="2">Uncharacterized protein</fullName>
    </submittedName>
</protein>
<evidence type="ECO:0000313" key="2">
    <source>
        <dbReference type="EMBL" id="AYF99843.1"/>
    </source>
</evidence>
<dbReference type="KEGG" id="lact:D7I46_01340"/>
<reference evidence="2 3" key="1">
    <citation type="submission" date="2018-09" db="EMBL/GenBank/DDBJ databases">
        <title>Genome sequencing of strain 1JSPR-7.</title>
        <authorList>
            <person name="Heo J."/>
            <person name="Kim S.-J."/>
            <person name="Kwon S.-W."/>
        </authorList>
    </citation>
    <scope>NUCLEOTIDE SEQUENCE [LARGE SCALE GENOMIC DNA]</scope>
    <source>
        <strain evidence="2 3">1JSPR-7</strain>
    </source>
</reference>
<evidence type="ECO:0000256" key="1">
    <source>
        <dbReference type="SAM" id="Coils"/>
    </source>
</evidence>
<dbReference type="EMBL" id="CP032627">
    <property type="protein sequence ID" value="AYF99843.1"/>
    <property type="molecule type" value="Genomic_DNA"/>
</dbReference>
<keyword evidence="3" id="KW-1185">Reference proteome</keyword>
<proteinExistence type="predicted"/>
<organism evidence="2 3">
    <name type="scientific">Lactococcus allomyrinae</name>
    <dbReference type="NCBI Taxonomy" id="2419773"/>
    <lineage>
        <taxon>Bacteria</taxon>
        <taxon>Bacillati</taxon>
        <taxon>Bacillota</taxon>
        <taxon>Bacilli</taxon>
        <taxon>Lactobacillales</taxon>
        <taxon>Streptococcaceae</taxon>
        <taxon>Lactococcus</taxon>
    </lineage>
</organism>
<evidence type="ECO:0000313" key="3">
    <source>
        <dbReference type="Proteomes" id="UP000269374"/>
    </source>
</evidence>
<accession>A0A387BBX8</accession>
<sequence length="378" mass="42853">MPLFKKLPDFYLLSATPKFQGLYATLDEEVKKNFVFIPSVAELSTALSKIKRKQTVQLFVDLTDENAEMLEAYRGFLNQFSTIVDRSVFLISDMSASKKKEFFNQAIHSDTFDLIYNADLITDSNFESTMSRLPYEELPTDETLDTFLKSNFPLCTAPEPMAVEEPDITPLFSPSEQVEAINTTVTTNQNFTPPVSALESTPVMPTAEELVELVELRKYADEAEDYIQKVDEENQALGQELAILKERQVIQEDDNELLSLKQENATLKKQLSENSVFTQNMKEVEAENRQLKYDLKAMEKRAQKAEKLATLDSPEATVIELVTAMRSLSSKLSNSSRLLENKAGKELKEMQNEVERLKAEKNATEQIKNNLRALLGSD</sequence>
<keyword evidence="1" id="KW-0175">Coiled coil</keyword>